<evidence type="ECO:0000313" key="3">
    <source>
        <dbReference type="EMBL" id="NYA69666.1"/>
    </source>
</evidence>
<keyword evidence="4" id="KW-1185">Reference proteome</keyword>
<dbReference type="RefSeq" id="WP_176004486.1">
    <property type="nucleotide sequence ID" value="NZ_JABWMI010000003.1"/>
</dbReference>
<feature type="transmembrane region" description="Helical" evidence="1">
    <location>
        <begin position="54"/>
        <end position="75"/>
    </location>
</feature>
<gene>
    <name evidence="3" type="ORF">HZF10_01945</name>
</gene>
<name>A0A7Y8XZM5_9FLAO</name>
<keyword evidence="1" id="KW-0812">Transmembrane</keyword>
<feature type="domain" description="YcxB-like C-terminal" evidence="2">
    <location>
        <begin position="103"/>
        <end position="158"/>
    </location>
</feature>
<protein>
    <submittedName>
        <fullName evidence="3">YcxB family protein</fullName>
    </submittedName>
</protein>
<accession>A0A7Y8XZM5</accession>
<sequence>MKFTYSCSIDDYLQYQLYTASTSPTIKKQRLKSLLIFSIVLIAASYFFNEFRSFFEVAVITALNLGLITLYAVYLRNHYRQHYRKFIKDNYKNKAEKISSVTFREHYIETIDETGESKINYTNLEEVNEIREYIFLKLKTGESLIFPKSEIQDIDGLRGKLAELSDEYNLKSNVDLNWKW</sequence>
<dbReference type="Proteomes" id="UP000535020">
    <property type="component" value="Unassembled WGS sequence"/>
</dbReference>
<comment type="caution">
    <text evidence="3">The sequence shown here is derived from an EMBL/GenBank/DDBJ whole genome shotgun (WGS) entry which is preliminary data.</text>
</comment>
<dbReference type="Pfam" id="PF14317">
    <property type="entry name" value="YcxB"/>
    <property type="match status" value="1"/>
</dbReference>
<evidence type="ECO:0000313" key="4">
    <source>
        <dbReference type="Proteomes" id="UP000535020"/>
    </source>
</evidence>
<dbReference type="AlphaFoldDB" id="A0A7Y8XZM5"/>
<dbReference type="EMBL" id="JACBJI010000001">
    <property type="protein sequence ID" value="NYA69666.1"/>
    <property type="molecule type" value="Genomic_DNA"/>
</dbReference>
<keyword evidence="1" id="KW-0472">Membrane</keyword>
<feature type="transmembrane region" description="Helical" evidence="1">
    <location>
        <begin position="31"/>
        <end position="48"/>
    </location>
</feature>
<keyword evidence="1" id="KW-1133">Transmembrane helix</keyword>
<evidence type="ECO:0000259" key="2">
    <source>
        <dbReference type="Pfam" id="PF14317"/>
    </source>
</evidence>
<evidence type="ECO:0000256" key="1">
    <source>
        <dbReference type="SAM" id="Phobius"/>
    </source>
</evidence>
<dbReference type="InterPro" id="IPR025588">
    <property type="entry name" value="YcxB-like_C"/>
</dbReference>
<reference evidence="3 4" key="1">
    <citation type="submission" date="2020-07" db="EMBL/GenBank/DDBJ databases">
        <authorList>
            <person name="Sun Q."/>
        </authorList>
    </citation>
    <scope>NUCLEOTIDE SEQUENCE [LARGE SCALE GENOMIC DNA]</scope>
    <source>
        <strain evidence="3 4">MAH-1</strain>
    </source>
</reference>
<organism evidence="3 4">
    <name type="scientific">Flavobacterium agri</name>
    <dbReference type="NCBI Taxonomy" id="2743471"/>
    <lineage>
        <taxon>Bacteria</taxon>
        <taxon>Pseudomonadati</taxon>
        <taxon>Bacteroidota</taxon>
        <taxon>Flavobacteriia</taxon>
        <taxon>Flavobacteriales</taxon>
        <taxon>Flavobacteriaceae</taxon>
        <taxon>Flavobacterium</taxon>
    </lineage>
</organism>
<proteinExistence type="predicted"/>